<evidence type="ECO:0000313" key="2">
    <source>
        <dbReference type="Proteomes" id="UP000029462"/>
    </source>
</evidence>
<dbReference type="EMBL" id="BBMZ01000007">
    <property type="protein sequence ID" value="GAL57248.1"/>
    <property type="molecule type" value="Genomic_DNA"/>
</dbReference>
<evidence type="ECO:0008006" key="3">
    <source>
        <dbReference type="Google" id="ProtNLM"/>
    </source>
</evidence>
<dbReference type="AlphaFoldDB" id="A0A090UZE6"/>
<organism evidence="1 2">
    <name type="scientific">Pseudescherichia vulneris NBRC 102420</name>
    <dbReference type="NCBI Taxonomy" id="1115515"/>
    <lineage>
        <taxon>Bacteria</taxon>
        <taxon>Pseudomonadati</taxon>
        <taxon>Pseudomonadota</taxon>
        <taxon>Gammaproteobacteria</taxon>
        <taxon>Enterobacterales</taxon>
        <taxon>Enterobacteriaceae</taxon>
        <taxon>Pseudescherichia</taxon>
    </lineage>
</organism>
<dbReference type="RefSeq" id="WP_042389447.1">
    <property type="nucleotide sequence ID" value="NZ_BBMZ01000007.1"/>
</dbReference>
<comment type="caution">
    <text evidence="1">The sequence shown here is derived from an EMBL/GenBank/DDBJ whole genome shotgun (WGS) entry which is preliminary data.</text>
</comment>
<dbReference type="eggNOG" id="COG3415">
    <property type="taxonomic scope" value="Bacteria"/>
</dbReference>
<sequence>MKLPDKMTPEEMADYLGVARQTVNRWIREQGWTTETLTGVKGGRARLIHIDERVLAYMRKTPVVRHRQSASSMAEPAAGYGTLFQTASLRQINSVLQNMTPAEQERLERFLAREGLRGFLTRLGIADAEA</sequence>
<dbReference type="GO" id="GO:0003677">
    <property type="term" value="F:DNA binding"/>
    <property type="evidence" value="ECO:0007669"/>
    <property type="project" value="InterPro"/>
</dbReference>
<reference evidence="1 2" key="1">
    <citation type="submission" date="2014-09" db="EMBL/GenBank/DDBJ databases">
        <title>Whole genome shotgun sequence of Escherichia vulneris NBRC 102420.</title>
        <authorList>
            <person name="Yoshida Y."/>
            <person name="Hosoyama A."/>
            <person name="Tsuchikane K."/>
            <person name="Ohji S."/>
            <person name="Ichikawa N."/>
            <person name="Kimura A."/>
            <person name="Yamazoe A."/>
            <person name="Ezaki T."/>
            <person name="Fujita N."/>
        </authorList>
    </citation>
    <scope>NUCLEOTIDE SEQUENCE [LARGE SCALE GENOMIC DNA]</scope>
    <source>
        <strain evidence="1 2">NBRC 102420</strain>
    </source>
</reference>
<name>A0A090UZE6_PSEVU</name>
<dbReference type="InterPro" id="IPR009061">
    <property type="entry name" value="DNA-bd_dom_put_sf"/>
</dbReference>
<dbReference type="SUPFAM" id="SSF46955">
    <property type="entry name" value="Putative DNA-binding domain"/>
    <property type="match status" value="1"/>
</dbReference>
<accession>A0A090UZE6</accession>
<dbReference type="NCBIfam" id="TIGR01764">
    <property type="entry name" value="excise"/>
    <property type="match status" value="1"/>
</dbReference>
<dbReference type="Proteomes" id="UP000029462">
    <property type="component" value="Unassembled WGS sequence"/>
</dbReference>
<dbReference type="STRING" id="1115515.EV102420_07_00670"/>
<dbReference type="Pfam" id="PF07037">
    <property type="entry name" value="YfeC-like"/>
    <property type="match status" value="1"/>
</dbReference>
<evidence type="ECO:0000313" key="1">
    <source>
        <dbReference type="EMBL" id="GAL57248.1"/>
    </source>
</evidence>
<protein>
    <recommendedName>
        <fullName evidence="3">DNA-binding transcriptional regulator</fullName>
    </recommendedName>
</protein>
<keyword evidence="2" id="KW-1185">Reference proteome</keyword>
<dbReference type="InterPro" id="IPR010093">
    <property type="entry name" value="SinI_DNA-bd"/>
</dbReference>
<proteinExistence type="predicted"/>
<gene>
    <name evidence="1" type="primary">yfeD</name>
    <name evidence="1" type="ORF">EV102420_07_00670</name>
</gene>
<dbReference type="InterPro" id="IPR010749">
    <property type="entry name" value="YfeC-like"/>
</dbReference>